<dbReference type="EMBL" id="MING01000019">
    <property type="protein sequence ID" value="POG13311.1"/>
    <property type="molecule type" value="Genomic_DNA"/>
</dbReference>
<gene>
    <name evidence="1" type="ORF">BGP82_02320</name>
</gene>
<proteinExistence type="predicted"/>
<evidence type="ECO:0000313" key="1">
    <source>
        <dbReference type="EMBL" id="POG13311.1"/>
    </source>
</evidence>
<dbReference type="AlphaFoldDB" id="A0A2S3XCR9"/>
<organism evidence="1 2">
    <name type="scientific">Pseudomonas putida</name>
    <name type="common">Arthrobacter siderocapsulatus</name>
    <dbReference type="NCBI Taxonomy" id="303"/>
    <lineage>
        <taxon>Bacteria</taxon>
        <taxon>Pseudomonadati</taxon>
        <taxon>Pseudomonadota</taxon>
        <taxon>Gammaproteobacteria</taxon>
        <taxon>Pseudomonadales</taxon>
        <taxon>Pseudomonadaceae</taxon>
        <taxon>Pseudomonas</taxon>
    </lineage>
</organism>
<protein>
    <submittedName>
        <fullName evidence="1">Uncharacterized protein</fullName>
    </submittedName>
</protein>
<name>A0A2S3XCR9_PSEPU</name>
<dbReference type="Proteomes" id="UP000237378">
    <property type="component" value="Unassembled WGS sequence"/>
</dbReference>
<accession>A0A2S3XCR9</accession>
<reference evidence="1 2" key="1">
    <citation type="submission" date="2016-08" db="EMBL/GenBank/DDBJ databases">
        <authorList>
            <person name="Seilhamer J.J."/>
        </authorList>
    </citation>
    <scope>NUCLEOTIDE SEQUENCE [LARGE SCALE GENOMIC DNA]</scope>
    <source>
        <strain evidence="1 2">KH-18-2</strain>
    </source>
</reference>
<comment type="caution">
    <text evidence="1">The sequence shown here is derived from an EMBL/GenBank/DDBJ whole genome shotgun (WGS) entry which is preliminary data.</text>
</comment>
<sequence>MLSCNLFDAVFHENRIIGCLECIAIFDVDFVLSWSMLAVCCLQLYARFAHKLANFTHDIGRTRVMKHTIAVPTFSGWRDILPIIICNIISAAFN</sequence>
<reference evidence="1 2" key="2">
    <citation type="submission" date="2018-03" db="EMBL/GenBank/DDBJ databases">
        <title>Draft genome of Pseudomonas putida strain KH-18-2.</title>
        <authorList>
            <person name="Yoshizawa S."/>
            <person name="Khan N.H."/>
            <person name="Nishimura M."/>
            <person name="Chiura H.X."/>
            <person name="Ogura Y."/>
            <person name="Hayashi T."/>
            <person name="Kogure K."/>
        </authorList>
    </citation>
    <scope>NUCLEOTIDE SEQUENCE [LARGE SCALE GENOMIC DNA]</scope>
    <source>
        <strain evidence="1 2">KH-18-2</strain>
    </source>
</reference>
<evidence type="ECO:0000313" key="2">
    <source>
        <dbReference type="Proteomes" id="UP000237378"/>
    </source>
</evidence>